<dbReference type="EMBL" id="JAAVUM010000015">
    <property type="protein sequence ID" value="NKE07380.1"/>
    <property type="molecule type" value="Genomic_DNA"/>
</dbReference>
<accession>A0A846TK91</accession>
<proteinExistence type="predicted"/>
<organism evidence="1 2">
    <name type="scientific">Mesobacillus selenatarsenatis</name>
    <dbReference type="NCBI Taxonomy" id="388741"/>
    <lineage>
        <taxon>Bacteria</taxon>
        <taxon>Bacillati</taxon>
        <taxon>Bacillota</taxon>
        <taxon>Bacilli</taxon>
        <taxon>Bacillales</taxon>
        <taxon>Bacillaceae</taxon>
        <taxon>Mesobacillus</taxon>
    </lineage>
</organism>
<name>A0A846TK91_9BACI</name>
<protein>
    <recommendedName>
        <fullName evidence="3">Spore germination protein</fullName>
    </recommendedName>
</protein>
<dbReference type="Pfam" id="PF10676">
    <property type="entry name" value="gerPA"/>
    <property type="match status" value="1"/>
</dbReference>
<evidence type="ECO:0000313" key="2">
    <source>
        <dbReference type="Proteomes" id="UP000587942"/>
    </source>
</evidence>
<comment type="caution">
    <text evidence="1">The sequence shown here is derived from an EMBL/GenBank/DDBJ whole genome shotgun (WGS) entry which is preliminary data.</text>
</comment>
<dbReference type="Proteomes" id="UP000587942">
    <property type="component" value="Unassembled WGS sequence"/>
</dbReference>
<dbReference type="RefSeq" id="WP_167833781.1">
    <property type="nucleotide sequence ID" value="NZ_JAAVUM010000015.1"/>
</dbReference>
<evidence type="ECO:0000313" key="1">
    <source>
        <dbReference type="EMBL" id="NKE07380.1"/>
    </source>
</evidence>
<dbReference type="InterPro" id="IPR019618">
    <property type="entry name" value="Spore_germination_GerPA"/>
</dbReference>
<evidence type="ECO:0008006" key="3">
    <source>
        <dbReference type="Google" id="ProtNLM"/>
    </source>
</evidence>
<sequence>MPVLIGGIKIGGVQSGASMNNGEILFTSTHSKMNMQAQAGSFTVGDANFINNAGSGNFSVPQVNDPDIAEVGN</sequence>
<reference evidence="1 2" key="1">
    <citation type="submission" date="2020-03" db="EMBL/GenBank/DDBJ databases">
        <authorList>
            <person name="Sun Q."/>
        </authorList>
    </citation>
    <scope>NUCLEOTIDE SEQUENCE [LARGE SCALE GENOMIC DNA]</scope>
    <source>
        <strain evidence="1 2">KACC 21451</strain>
    </source>
</reference>
<dbReference type="AlphaFoldDB" id="A0A846TK91"/>
<gene>
    <name evidence="1" type="ORF">GWK17_18180</name>
</gene>